<dbReference type="InParanoid" id="M3Y8M1"/>
<evidence type="ECO:0000256" key="1">
    <source>
        <dbReference type="SAM" id="MobiDB-lite"/>
    </source>
</evidence>
<dbReference type="EMBL" id="AEYP01015953">
    <property type="status" value="NOT_ANNOTATED_CDS"/>
    <property type="molecule type" value="Genomic_DNA"/>
</dbReference>
<feature type="region of interest" description="Disordered" evidence="1">
    <location>
        <begin position="1"/>
        <end position="64"/>
    </location>
</feature>
<reference evidence="2" key="1">
    <citation type="submission" date="2024-06" db="UniProtKB">
        <authorList>
            <consortium name="Ensembl"/>
        </authorList>
    </citation>
    <scope>IDENTIFICATION</scope>
</reference>
<accession>M3Y8M1</accession>
<feature type="compositionally biased region" description="Polar residues" evidence="1">
    <location>
        <begin position="39"/>
        <end position="53"/>
    </location>
</feature>
<organism evidence="2">
    <name type="scientific">Mustela putorius furo</name>
    <name type="common">European domestic ferret</name>
    <name type="synonym">Mustela furo</name>
    <dbReference type="NCBI Taxonomy" id="9669"/>
    <lineage>
        <taxon>Eukaryota</taxon>
        <taxon>Metazoa</taxon>
        <taxon>Chordata</taxon>
        <taxon>Craniata</taxon>
        <taxon>Vertebrata</taxon>
        <taxon>Euteleostomi</taxon>
        <taxon>Mammalia</taxon>
        <taxon>Eutheria</taxon>
        <taxon>Laurasiatheria</taxon>
        <taxon>Carnivora</taxon>
        <taxon>Caniformia</taxon>
        <taxon>Musteloidea</taxon>
        <taxon>Mustelidae</taxon>
        <taxon>Mustelinae</taxon>
        <taxon>Mustela</taxon>
    </lineage>
</organism>
<name>M3Y8M1_MUSPF</name>
<protein>
    <submittedName>
        <fullName evidence="2">Uncharacterized protein</fullName>
    </submittedName>
</protein>
<dbReference type="HOGENOM" id="CLU_2164174_0_0_1"/>
<feature type="compositionally biased region" description="Pro residues" evidence="1">
    <location>
        <begin position="11"/>
        <end position="27"/>
    </location>
</feature>
<evidence type="ECO:0000313" key="2">
    <source>
        <dbReference type="Ensembl" id="ENSMPUP00000007678.1"/>
    </source>
</evidence>
<sequence length="111" mass="12177">WDPKAGTWREPSPPPPHAPPQPCPIPAQPQGAGPIPLTRNISRVGTLPRSTVGPSRKIVSSPPETTPPLFSVCRFRVSCVFSTVEHEKQQGWTKLNAPQVKILAVIKVQRY</sequence>
<dbReference type="AlphaFoldDB" id="M3Y8M1"/>
<dbReference type="Ensembl" id="ENSMPUT00000007801.1">
    <property type="protein sequence ID" value="ENSMPUP00000007678.1"/>
    <property type="gene ID" value="ENSMPUG00000007735.1"/>
</dbReference>
<proteinExistence type="predicted"/>